<evidence type="ECO:0000313" key="2">
    <source>
        <dbReference type="Proteomes" id="UP001214638"/>
    </source>
</evidence>
<organism evidence="1 2">
    <name type="scientific">Babesia duncani</name>
    <dbReference type="NCBI Taxonomy" id="323732"/>
    <lineage>
        <taxon>Eukaryota</taxon>
        <taxon>Sar</taxon>
        <taxon>Alveolata</taxon>
        <taxon>Apicomplexa</taxon>
        <taxon>Aconoidasida</taxon>
        <taxon>Piroplasmida</taxon>
        <taxon>Babesiidae</taxon>
        <taxon>Babesia</taxon>
    </lineage>
</organism>
<protein>
    <submittedName>
        <fullName evidence="1">Uncharacterized protein</fullName>
    </submittedName>
</protein>
<evidence type="ECO:0000313" key="1">
    <source>
        <dbReference type="EMBL" id="KAK2195301.1"/>
    </source>
</evidence>
<proteinExistence type="predicted"/>
<dbReference type="AlphaFoldDB" id="A0AAD9PI57"/>
<reference evidence="1" key="1">
    <citation type="journal article" date="2023" name="Nat. Microbiol.">
        <title>Babesia duncani multi-omics identifies virulence factors and drug targets.</title>
        <authorList>
            <person name="Singh P."/>
            <person name="Lonardi S."/>
            <person name="Liang Q."/>
            <person name="Vydyam P."/>
            <person name="Khabirova E."/>
            <person name="Fang T."/>
            <person name="Gihaz S."/>
            <person name="Thekkiniath J."/>
            <person name="Munshi M."/>
            <person name="Abel S."/>
            <person name="Ciampossin L."/>
            <person name="Batugedara G."/>
            <person name="Gupta M."/>
            <person name="Lu X.M."/>
            <person name="Lenz T."/>
            <person name="Chakravarty S."/>
            <person name="Cornillot E."/>
            <person name="Hu Y."/>
            <person name="Ma W."/>
            <person name="Gonzalez L.M."/>
            <person name="Sanchez S."/>
            <person name="Estrada K."/>
            <person name="Sanchez-Flores A."/>
            <person name="Montero E."/>
            <person name="Harb O.S."/>
            <person name="Le Roch K.G."/>
            <person name="Mamoun C.B."/>
        </authorList>
    </citation>
    <scope>NUCLEOTIDE SEQUENCE</scope>
    <source>
        <strain evidence="1">WA1</strain>
    </source>
</reference>
<accession>A0AAD9PI57</accession>
<dbReference type="GeneID" id="94337271"/>
<dbReference type="KEGG" id="bdw:94337271"/>
<dbReference type="EMBL" id="JALLKP010000004">
    <property type="protein sequence ID" value="KAK2195301.1"/>
    <property type="molecule type" value="Genomic_DNA"/>
</dbReference>
<dbReference type="Proteomes" id="UP001214638">
    <property type="component" value="Unassembled WGS sequence"/>
</dbReference>
<dbReference type="CDD" id="cd11715">
    <property type="entry name" value="THUMP_AdoMetMT"/>
    <property type="match status" value="1"/>
</dbReference>
<gene>
    <name evidence="1" type="ORF">BdWA1_002974</name>
</gene>
<sequence>MQVNLKAPITALLSVRKGLESCLLNEIKNSNLLSNIQRIKYKSGYTVDLEDKSNATSSKIISKNELLSSCINLVSVHAQKWRLKSQQVVTKDNIKSTENILPVISDTGEPKPALLQEKHKIHLHLQSGGIQVKGNLEWILRATLTLQSIESVWIRVGEVFRCHSNDDLIDRISKLPWNLHLPCFDFKNISLRIISRHSTVWSRVVIADCLKKGLELYVNKGGEFLNVSNLDPKDFCISIVISRNTCHVAVQSSGLLSPRFYNYINYQSGYKPTVPFNHWSLSQIAKQIRAPDKFPLNAPKQLNKTQDEAKSVYETRLEFIQEQVGVTNDKLNIADATIGALLNTRQLRRNLEHDNLLIWNPFCSAGNLLCEIIKQRLRLPNISLEHNDHTTQIIQLLLGCNFQVIEQLLETIQSEYQLSDGHVEIVASDPNIERLNLAKQRLSTIRDTFKKSFQRIHLNPLEFGSLPSVVHILQGNNIGITLHQEHLHNLANHLVGALVISVIPFQDFSSPKARKTAIALYKEFGDVIGSRDDWKGVFVISRGRAFEYYSGLEWKTLIRIQSPQNDVIKLLSTELTDSPPFWKHETVSF</sequence>
<dbReference type="Gene3D" id="3.30.2130.30">
    <property type="match status" value="1"/>
</dbReference>
<keyword evidence="2" id="KW-1185">Reference proteome</keyword>
<name>A0AAD9PI57_9APIC</name>
<comment type="caution">
    <text evidence="1">The sequence shown here is derived from an EMBL/GenBank/DDBJ whole genome shotgun (WGS) entry which is preliminary data.</text>
</comment>
<dbReference type="RefSeq" id="XP_067802144.1">
    <property type="nucleotide sequence ID" value="XM_067947993.1"/>
</dbReference>